<dbReference type="Proteomes" id="UP001054846">
    <property type="component" value="Chromosome"/>
</dbReference>
<dbReference type="EMBL" id="CP063845">
    <property type="protein sequence ID" value="UFP95748.1"/>
    <property type="molecule type" value="Genomic_DNA"/>
</dbReference>
<protein>
    <submittedName>
        <fullName evidence="2">SRPBCC family protein</fullName>
    </submittedName>
</protein>
<dbReference type="Gene3D" id="3.30.530.20">
    <property type="match status" value="1"/>
</dbReference>
<keyword evidence="3" id="KW-1185">Reference proteome</keyword>
<evidence type="ECO:0000259" key="1">
    <source>
        <dbReference type="Pfam" id="PF03364"/>
    </source>
</evidence>
<dbReference type="InterPro" id="IPR023393">
    <property type="entry name" value="START-like_dom_sf"/>
</dbReference>
<dbReference type="InterPro" id="IPR005031">
    <property type="entry name" value="COQ10_START"/>
</dbReference>
<dbReference type="CDD" id="cd07820">
    <property type="entry name" value="SRPBCC_3"/>
    <property type="match status" value="1"/>
</dbReference>
<gene>
    <name evidence="2" type="ORF">ISF26_05820</name>
</gene>
<feature type="domain" description="Coenzyme Q-binding protein COQ10 START" evidence="1">
    <location>
        <begin position="10"/>
        <end position="140"/>
    </location>
</feature>
<dbReference type="Pfam" id="PF03364">
    <property type="entry name" value="Polyketide_cyc"/>
    <property type="match status" value="1"/>
</dbReference>
<evidence type="ECO:0000313" key="3">
    <source>
        <dbReference type="Proteomes" id="UP001054846"/>
    </source>
</evidence>
<proteinExistence type="predicted"/>
<reference evidence="2 3" key="1">
    <citation type="journal article" date="2021" name="Genome Biol. Evol.">
        <title>Complete Genome Sequencing of a Novel Gloeobacter Species from a Waterfall Cave in Mexico.</title>
        <authorList>
            <person name="Saw J.H."/>
            <person name="Cardona T."/>
            <person name="Montejano G."/>
        </authorList>
    </citation>
    <scope>NUCLEOTIDE SEQUENCE [LARGE SCALE GENOMIC DNA]</scope>
    <source>
        <strain evidence="2">MG652769</strain>
    </source>
</reference>
<dbReference type="SUPFAM" id="SSF55961">
    <property type="entry name" value="Bet v1-like"/>
    <property type="match status" value="1"/>
</dbReference>
<dbReference type="RefSeq" id="WP_230842973.1">
    <property type="nucleotide sequence ID" value="NZ_CP063845.1"/>
</dbReference>
<accession>A0ABY3PQC7</accession>
<sequence>MERLESSAVVSRPIADVWEAHQDLGLLERVSLPYPIVEVLDKPPSYGLASRFTVRLSLVPNLAAIDWQVEIVRFEPPERFVDRQVSGPFRFWEHTHAFSALTPERTLVVESVLFEFNPLLDGPLLRPVLEGVFAWRTERLVEELGRPR</sequence>
<name>A0ABY3PQC7_9CYAN</name>
<organism evidence="2 3">
    <name type="scientific">Gloeobacter morelensis MG652769</name>
    <dbReference type="NCBI Taxonomy" id="2781736"/>
    <lineage>
        <taxon>Bacteria</taxon>
        <taxon>Bacillati</taxon>
        <taxon>Cyanobacteriota</taxon>
        <taxon>Cyanophyceae</taxon>
        <taxon>Gloeobacterales</taxon>
        <taxon>Gloeobacteraceae</taxon>
        <taxon>Gloeobacter</taxon>
        <taxon>Gloeobacter morelensis</taxon>
    </lineage>
</organism>
<evidence type="ECO:0000313" key="2">
    <source>
        <dbReference type="EMBL" id="UFP95748.1"/>
    </source>
</evidence>